<evidence type="ECO:0000313" key="1">
    <source>
        <dbReference type="EMBL" id="EGT35096.1"/>
    </source>
</evidence>
<dbReference type="Proteomes" id="UP000008068">
    <property type="component" value="Unassembled WGS sequence"/>
</dbReference>
<organism evidence="2">
    <name type="scientific">Caenorhabditis brenneri</name>
    <name type="common">Nematode worm</name>
    <dbReference type="NCBI Taxonomy" id="135651"/>
    <lineage>
        <taxon>Eukaryota</taxon>
        <taxon>Metazoa</taxon>
        <taxon>Ecdysozoa</taxon>
        <taxon>Nematoda</taxon>
        <taxon>Chromadorea</taxon>
        <taxon>Rhabditida</taxon>
        <taxon>Rhabditina</taxon>
        <taxon>Rhabditomorpha</taxon>
        <taxon>Rhabditoidea</taxon>
        <taxon>Rhabditidae</taxon>
        <taxon>Peloderinae</taxon>
        <taxon>Caenorhabditis</taxon>
    </lineage>
</organism>
<sequence length="114" mass="13071">MSVGKFFKYAVYIYFGLKLDSSATDQSQSDAQIEAAREKFLKSVKACSEEDALLQEHKEERKCAESMHVLETTSTETTQRRCACSGRKSWRNNNCWIAIAQNMVFPETRQGKYV</sequence>
<evidence type="ECO:0000313" key="2">
    <source>
        <dbReference type="Proteomes" id="UP000008068"/>
    </source>
</evidence>
<dbReference type="EMBL" id="GL381108">
    <property type="protein sequence ID" value="EGT35096.1"/>
    <property type="molecule type" value="Genomic_DNA"/>
</dbReference>
<gene>
    <name evidence="1" type="ORF">CAEBREN_19801</name>
</gene>
<dbReference type="HOGENOM" id="CLU_2123228_0_0_1"/>
<protein>
    <submittedName>
        <fullName evidence="1">Uncharacterized protein</fullName>
    </submittedName>
</protein>
<keyword evidence="2" id="KW-1185">Reference proteome</keyword>
<name>G0PLI8_CAEBE</name>
<dbReference type="InParanoid" id="G0PLI8"/>
<accession>G0PLI8</accession>
<dbReference type="AlphaFoldDB" id="G0PLI8"/>
<reference evidence="2" key="1">
    <citation type="submission" date="2011-07" db="EMBL/GenBank/DDBJ databases">
        <authorList>
            <consortium name="Caenorhabditis brenneri Sequencing and Analysis Consortium"/>
            <person name="Wilson R.K."/>
        </authorList>
    </citation>
    <scope>NUCLEOTIDE SEQUENCE [LARGE SCALE GENOMIC DNA]</scope>
    <source>
        <strain evidence="2">PB2801</strain>
    </source>
</reference>
<proteinExistence type="predicted"/>